<evidence type="ECO:0000259" key="4">
    <source>
        <dbReference type="PROSITE" id="PS50893"/>
    </source>
</evidence>
<dbReference type="InterPro" id="IPR003439">
    <property type="entry name" value="ABC_transporter-like_ATP-bd"/>
</dbReference>
<dbReference type="InterPro" id="IPR027417">
    <property type="entry name" value="P-loop_NTPase"/>
</dbReference>
<dbReference type="CDD" id="cd03255">
    <property type="entry name" value="ABC_MJ0796_LolCDE_FtsE"/>
    <property type="match status" value="1"/>
</dbReference>
<dbReference type="PANTHER" id="PTHR24220:SF86">
    <property type="entry name" value="ABC TRANSPORTER ABCH.1"/>
    <property type="match status" value="1"/>
</dbReference>
<evidence type="ECO:0000256" key="1">
    <source>
        <dbReference type="ARBA" id="ARBA00022448"/>
    </source>
</evidence>
<evidence type="ECO:0000256" key="2">
    <source>
        <dbReference type="ARBA" id="ARBA00022741"/>
    </source>
</evidence>
<organism evidence="5 6">
    <name type="scientific">Helicobacter gastrocanis</name>
    <dbReference type="NCBI Taxonomy" id="2849641"/>
    <lineage>
        <taxon>Bacteria</taxon>
        <taxon>Pseudomonadati</taxon>
        <taxon>Campylobacterota</taxon>
        <taxon>Epsilonproteobacteria</taxon>
        <taxon>Campylobacterales</taxon>
        <taxon>Helicobacteraceae</taxon>
        <taxon>Helicobacter</taxon>
    </lineage>
</organism>
<reference evidence="5 6" key="1">
    <citation type="submission" date="2021-07" db="EMBL/GenBank/DDBJ databases">
        <title>Novel Helicobacter sp. Isolated from a dog.</title>
        <authorList>
            <person name="Rimbara E."/>
            <person name="Suzuki M."/>
        </authorList>
    </citation>
    <scope>NUCLEOTIDE SEQUENCE [LARGE SCALE GENOMIC DNA]</scope>
    <source>
        <strain evidence="6">NHP19-003</strain>
    </source>
</reference>
<dbReference type="PROSITE" id="PS50893">
    <property type="entry name" value="ABC_TRANSPORTER_2"/>
    <property type="match status" value="1"/>
</dbReference>
<dbReference type="Pfam" id="PF00005">
    <property type="entry name" value="ABC_tran"/>
    <property type="match status" value="1"/>
</dbReference>
<dbReference type="Gene3D" id="3.40.50.300">
    <property type="entry name" value="P-loop containing nucleotide triphosphate hydrolases"/>
    <property type="match status" value="1"/>
</dbReference>
<keyword evidence="1" id="KW-0813">Transport</keyword>
<keyword evidence="3" id="KW-0067">ATP-binding</keyword>
<keyword evidence="5" id="KW-0132">Cell division</keyword>
<name>A0ABN6I2D8_9HELI</name>
<evidence type="ECO:0000313" key="5">
    <source>
        <dbReference type="EMBL" id="BCZ17721.1"/>
    </source>
</evidence>
<keyword evidence="5" id="KW-0131">Cell cycle</keyword>
<dbReference type="GO" id="GO:0051301">
    <property type="term" value="P:cell division"/>
    <property type="evidence" value="ECO:0007669"/>
    <property type="project" value="UniProtKB-KW"/>
</dbReference>
<dbReference type="PROSITE" id="PS00211">
    <property type="entry name" value="ABC_TRANSPORTER_1"/>
    <property type="match status" value="1"/>
</dbReference>
<protein>
    <submittedName>
        <fullName evidence="5">Cell division protein FtsE</fullName>
    </submittedName>
</protein>
<dbReference type="EMBL" id="AP024814">
    <property type="protein sequence ID" value="BCZ17721.1"/>
    <property type="molecule type" value="Genomic_DNA"/>
</dbReference>
<dbReference type="SUPFAM" id="SSF52540">
    <property type="entry name" value="P-loop containing nucleoside triphosphate hydrolases"/>
    <property type="match status" value="1"/>
</dbReference>
<dbReference type="PANTHER" id="PTHR24220">
    <property type="entry name" value="IMPORT ATP-BINDING PROTEIN"/>
    <property type="match status" value="1"/>
</dbReference>
<proteinExistence type="predicted"/>
<feature type="domain" description="ABC transporter" evidence="4">
    <location>
        <begin position="34"/>
        <end position="252"/>
    </location>
</feature>
<dbReference type="InterPro" id="IPR017911">
    <property type="entry name" value="MacB-like_ATP-bd"/>
</dbReference>
<keyword evidence="2" id="KW-0547">Nucleotide-binding</keyword>
<gene>
    <name evidence="5" type="primary">ftsE</name>
    <name evidence="5" type="ORF">NHP190003_10030</name>
</gene>
<dbReference type="InterPro" id="IPR015854">
    <property type="entry name" value="ABC_transpr_LolD-like"/>
</dbReference>
<sequence>MEYVGVHLSTRGRNTVPTKRCAPFYGRFSLGSIIFARDLSLGYKKDEWVIKGAHFKIEQKDFVFISGASGSGKSTLLRSLYGDLPILGGDLEVCNISVNRASKGFINELRRNIGVVFQDYKLIEEWTVEQNIKLPMIINGYKKEECNIQAEKLLAHVDLLYKSNRYPLELSGGEQQRVAMARAIAHKPFLILADEPTGNLDDYSSDMIWSLLKGANKQLDITIVVVTHRIPSNFNIPYRKLYIKDGEVHEYT</sequence>
<keyword evidence="6" id="KW-1185">Reference proteome</keyword>
<accession>A0ABN6I2D8</accession>
<evidence type="ECO:0000313" key="6">
    <source>
        <dbReference type="Proteomes" id="UP000826775"/>
    </source>
</evidence>
<dbReference type="InterPro" id="IPR017871">
    <property type="entry name" value="ABC_transporter-like_CS"/>
</dbReference>
<dbReference type="InterPro" id="IPR003593">
    <property type="entry name" value="AAA+_ATPase"/>
</dbReference>
<evidence type="ECO:0000256" key="3">
    <source>
        <dbReference type="ARBA" id="ARBA00022840"/>
    </source>
</evidence>
<dbReference type="Proteomes" id="UP000826775">
    <property type="component" value="Chromosome"/>
</dbReference>
<dbReference type="SMART" id="SM00382">
    <property type="entry name" value="AAA"/>
    <property type="match status" value="1"/>
</dbReference>